<comment type="pathway">
    <text evidence="1">Cofactor biosynthesis; (R)-pantothenate biosynthesis; (R)-pantoate from 3-methyl-2-oxobutanoate: step 1/2.</text>
</comment>
<keyword evidence="4 6" id="KW-0460">Magnesium</keyword>
<keyword evidence="6 9" id="KW-0479">Metal-binding</keyword>
<evidence type="ECO:0000313" key="11">
    <source>
        <dbReference type="Proteomes" id="UP000010469"/>
    </source>
</evidence>
<comment type="pathway">
    <text evidence="6">Cofactor biosynthesis; coenzyme A biosynthesis.</text>
</comment>
<dbReference type="InterPro" id="IPR003700">
    <property type="entry name" value="Pantoate_hydroxy_MeTrfase"/>
</dbReference>
<dbReference type="GO" id="GO:0015940">
    <property type="term" value="P:pantothenate biosynthetic process"/>
    <property type="evidence" value="ECO:0007669"/>
    <property type="project" value="UniProtKB-UniRule"/>
</dbReference>
<name>L0A954_CALLD</name>
<keyword evidence="3 6" id="KW-0808">Transferase</keyword>
<keyword evidence="11" id="KW-1185">Reference proteome</keyword>
<comment type="catalytic activity">
    <reaction evidence="6">
        <text>(6R)-5,10-methylene-5,6,7,8-tetrahydrofolate + 3-methyl-2-oxobutanoate + H2O = 2-dehydropantoate + (6S)-5,6,7,8-tetrahydrofolate</text>
        <dbReference type="Rhea" id="RHEA:11824"/>
        <dbReference type="ChEBI" id="CHEBI:11561"/>
        <dbReference type="ChEBI" id="CHEBI:11851"/>
        <dbReference type="ChEBI" id="CHEBI:15377"/>
        <dbReference type="ChEBI" id="CHEBI:15636"/>
        <dbReference type="ChEBI" id="CHEBI:57453"/>
        <dbReference type="EC" id="2.1.2.11"/>
    </reaction>
</comment>
<feature type="binding site" evidence="6 9">
    <location>
        <position position="116"/>
    </location>
    <ligand>
        <name>Mg(2+)</name>
        <dbReference type="ChEBI" id="CHEBI:18420"/>
    </ligand>
</feature>
<keyword evidence="5 6" id="KW-0173">Coenzyme A biosynthesis</keyword>
<evidence type="ECO:0000256" key="1">
    <source>
        <dbReference type="ARBA" id="ARBA00005033"/>
    </source>
</evidence>
<evidence type="ECO:0000313" key="10">
    <source>
        <dbReference type="EMBL" id="AFZ69954.1"/>
    </source>
</evidence>
<feature type="binding site" evidence="6 8">
    <location>
        <begin position="46"/>
        <end position="47"/>
    </location>
    <ligand>
        <name>3-methyl-2-oxobutanoate</name>
        <dbReference type="ChEBI" id="CHEBI:11851"/>
    </ligand>
</feature>
<dbReference type="NCBIfam" id="NF001452">
    <property type="entry name" value="PRK00311.1"/>
    <property type="match status" value="1"/>
</dbReference>
<evidence type="ECO:0000256" key="2">
    <source>
        <dbReference type="ARBA" id="ARBA00008676"/>
    </source>
</evidence>
<dbReference type="Pfam" id="PF02548">
    <property type="entry name" value="Pantoate_transf"/>
    <property type="match status" value="1"/>
</dbReference>
<dbReference type="PANTHER" id="PTHR20881:SF0">
    <property type="entry name" value="3-METHYL-2-OXOBUTANOATE HYDROXYMETHYLTRANSFERASE"/>
    <property type="match status" value="1"/>
</dbReference>
<dbReference type="HAMAP" id="MF_00156">
    <property type="entry name" value="PanB"/>
    <property type="match status" value="1"/>
</dbReference>
<dbReference type="Gene3D" id="3.20.20.60">
    <property type="entry name" value="Phosphoenolpyruvate-binding domains"/>
    <property type="match status" value="1"/>
</dbReference>
<dbReference type="PANTHER" id="PTHR20881">
    <property type="entry name" value="3-METHYL-2-OXOBUTANOATE HYDROXYMETHYLTRANSFERASE"/>
    <property type="match status" value="1"/>
</dbReference>
<proteinExistence type="inferred from homology"/>
<comment type="cofactor">
    <cofactor evidence="6 9">
        <name>Mg(2+)</name>
        <dbReference type="ChEBI" id="CHEBI:18420"/>
    </cofactor>
    <text evidence="6 9">Binds 1 Mg(2+) ion per subunit.</text>
</comment>
<protein>
    <recommendedName>
        <fullName evidence="6">3-methyl-2-oxobutanoate hydroxymethyltransferase</fullName>
        <ecNumber evidence="6">2.1.2.11</ecNumber>
    </recommendedName>
    <alternativeName>
        <fullName evidence="6">Ketopantoate hydroxymethyltransferase</fullName>
        <shortName evidence="6">KPHMT</shortName>
    </alternativeName>
</protein>
<dbReference type="STRING" id="1056495.Calag_0169"/>
<dbReference type="eggNOG" id="arCOG00584">
    <property type="taxonomic scope" value="Archaea"/>
</dbReference>
<feature type="active site" description="Proton acceptor" evidence="6 7">
    <location>
        <position position="183"/>
    </location>
</feature>
<dbReference type="RefSeq" id="WP_015231852.1">
    <property type="nucleotide sequence ID" value="NC_019791.1"/>
</dbReference>
<dbReference type="InterPro" id="IPR015813">
    <property type="entry name" value="Pyrv/PenolPyrv_kinase-like_dom"/>
</dbReference>
<dbReference type="InParanoid" id="L0A954"/>
<dbReference type="HOGENOM" id="CLU_036645_1_0_2"/>
<evidence type="ECO:0000256" key="7">
    <source>
        <dbReference type="PIRSR" id="PIRSR000388-1"/>
    </source>
</evidence>
<dbReference type="EC" id="2.1.2.11" evidence="6"/>
<keyword evidence="6" id="KW-0963">Cytoplasm</keyword>
<evidence type="ECO:0000256" key="8">
    <source>
        <dbReference type="PIRSR" id="PIRSR000388-2"/>
    </source>
</evidence>
<feature type="binding site" evidence="6 9">
    <location>
        <position position="46"/>
    </location>
    <ligand>
        <name>Mg(2+)</name>
        <dbReference type="ChEBI" id="CHEBI:18420"/>
    </ligand>
</feature>
<reference evidence="11" key="1">
    <citation type="submission" date="2012-03" db="EMBL/GenBank/DDBJ databases">
        <title>Complete genome of Caldisphaera lagunensis DSM 15908.</title>
        <authorList>
            <person name="Lucas S."/>
            <person name="Copeland A."/>
            <person name="Lapidus A."/>
            <person name="Glavina del Rio T."/>
            <person name="Dalin E."/>
            <person name="Tice H."/>
            <person name="Bruce D."/>
            <person name="Goodwin L."/>
            <person name="Pitluck S."/>
            <person name="Peters L."/>
            <person name="Mikhailova N."/>
            <person name="Teshima H."/>
            <person name="Kyrpides N."/>
            <person name="Mavromatis K."/>
            <person name="Ivanova N."/>
            <person name="Brettin T."/>
            <person name="Detter J.C."/>
            <person name="Han C."/>
            <person name="Larimer F."/>
            <person name="Land M."/>
            <person name="Hauser L."/>
            <person name="Markowitz V."/>
            <person name="Cheng J.-F."/>
            <person name="Hugenholtz P."/>
            <person name="Woyke T."/>
            <person name="Wu D."/>
            <person name="Spring S."/>
            <person name="Schroeder M."/>
            <person name="Brambilla E."/>
            <person name="Klenk H.-P."/>
            <person name="Eisen J.A."/>
        </authorList>
    </citation>
    <scope>NUCLEOTIDE SEQUENCE [LARGE SCALE GENOMIC DNA]</scope>
    <source>
        <strain evidence="11">DSM 15908 / JCM 11604 / IC-154</strain>
    </source>
</reference>
<evidence type="ECO:0000256" key="9">
    <source>
        <dbReference type="PIRSR" id="PIRSR000388-3"/>
    </source>
</evidence>
<dbReference type="PIRSF" id="PIRSF000388">
    <property type="entry name" value="Pantoate_hydroxy_MeTrfase"/>
    <property type="match status" value="1"/>
</dbReference>
<comment type="similarity">
    <text evidence="2 6">Belongs to the PanB family.</text>
</comment>
<comment type="function">
    <text evidence="6">Catalyzes the reversible reaction in which hydroxymethyl group from 5,10-methylenetetrahydrofolate is transferred onto alpha-ketoisovalerate to form ketopantoate.</text>
</comment>
<dbReference type="Proteomes" id="UP000010469">
    <property type="component" value="Chromosome"/>
</dbReference>
<dbReference type="GO" id="GO:0000287">
    <property type="term" value="F:magnesium ion binding"/>
    <property type="evidence" value="ECO:0007669"/>
    <property type="project" value="TreeGrafter"/>
</dbReference>
<dbReference type="GeneID" id="14211429"/>
<dbReference type="AlphaFoldDB" id="L0A954"/>
<feature type="binding site" evidence="6 9">
    <location>
        <position position="85"/>
    </location>
    <ligand>
        <name>Mg(2+)</name>
        <dbReference type="ChEBI" id="CHEBI:18420"/>
    </ligand>
</feature>
<comment type="subcellular location">
    <subcellularLocation>
        <location evidence="6">Cytoplasm</location>
    </subcellularLocation>
</comment>
<dbReference type="CDD" id="cd06557">
    <property type="entry name" value="KPHMT-like"/>
    <property type="match status" value="1"/>
</dbReference>
<feature type="binding site" evidence="6 8">
    <location>
        <position position="85"/>
    </location>
    <ligand>
        <name>3-methyl-2-oxobutanoate</name>
        <dbReference type="ChEBI" id="CHEBI:11851"/>
    </ligand>
</feature>
<evidence type="ECO:0000256" key="4">
    <source>
        <dbReference type="ARBA" id="ARBA00022842"/>
    </source>
</evidence>
<sequence>MERKKLTIRDIMKMKNNKKIVAITSYDYPTAKIADEAGVDIILIGDSLGMVILGYPSTLQVGMSEMLIHTKAVCNANPKALVVSDMPFMSYEYSKEKAILNSSKFLRLGADAIKLEGGSEYKEVIKNIVNSGIPVMGHIGLTPQKYKQIGGYRLIGKNYQEAKDLLDDAIQLEDSGIFSLVIEYTAYEVAKRITEKISIPTICIGSGPYCDGQIMVINDILGMGDYSPEFAKRYVDLKSIIRNAISNYKSEVENGKFPEKYWGMKDEDKKKFENS</sequence>
<accession>L0A954</accession>
<dbReference type="FunFam" id="3.20.20.60:FF:000003">
    <property type="entry name" value="3-methyl-2-oxobutanoate hydroxymethyltransferase"/>
    <property type="match status" value="1"/>
</dbReference>
<gene>
    <name evidence="6" type="primary">panB</name>
    <name evidence="10" type="ordered locus">Calag_0169</name>
</gene>
<dbReference type="EMBL" id="CP003378">
    <property type="protein sequence ID" value="AFZ69954.1"/>
    <property type="molecule type" value="Genomic_DNA"/>
</dbReference>
<comment type="subunit">
    <text evidence="6">Homodecamer; pentamer of dimers.</text>
</comment>
<feature type="binding site" evidence="6 8">
    <location>
        <position position="114"/>
    </location>
    <ligand>
        <name>3-methyl-2-oxobutanoate</name>
        <dbReference type="ChEBI" id="CHEBI:11851"/>
    </ligand>
</feature>
<dbReference type="KEGG" id="clg:Calag_0169"/>
<dbReference type="FunCoup" id="L0A954">
    <property type="interactions" value="68"/>
</dbReference>
<evidence type="ECO:0000256" key="6">
    <source>
        <dbReference type="HAMAP-Rule" id="MF_00156"/>
    </source>
</evidence>
<dbReference type="GO" id="GO:0003864">
    <property type="term" value="F:3-methyl-2-oxobutanoate hydroxymethyltransferase activity"/>
    <property type="evidence" value="ECO:0007669"/>
    <property type="project" value="UniProtKB-UniRule"/>
</dbReference>
<dbReference type="NCBIfam" id="TIGR00222">
    <property type="entry name" value="panB"/>
    <property type="match status" value="1"/>
</dbReference>
<dbReference type="GO" id="GO:0032259">
    <property type="term" value="P:methylation"/>
    <property type="evidence" value="ECO:0007669"/>
    <property type="project" value="UniProtKB-KW"/>
</dbReference>
<dbReference type="GO" id="GO:0005737">
    <property type="term" value="C:cytoplasm"/>
    <property type="evidence" value="ECO:0007669"/>
    <property type="project" value="UniProtKB-SubCell"/>
</dbReference>
<evidence type="ECO:0000256" key="5">
    <source>
        <dbReference type="ARBA" id="ARBA00022993"/>
    </source>
</evidence>
<organism evidence="10 11">
    <name type="scientific">Caldisphaera lagunensis (strain DSM 15908 / JCM 11604 / ANMR 0165 / IC-154)</name>
    <dbReference type="NCBI Taxonomy" id="1056495"/>
    <lineage>
        <taxon>Archaea</taxon>
        <taxon>Thermoproteota</taxon>
        <taxon>Thermoprotei</taxon>
        <taxon>Acidilobales</taxon>
        <taxon>Caldisphaeraceae</taxon>
        <taxon>Caldisphaera</taxon>
    </lineage>
</organism>
<dbReference type="SUPFAM" id="SSF51621">
    <property type="entry name" value="Phosphoenolpyruvate/pyruvate domain"/>
    <property type="match status" value="1"/>
</dbReference>
<keyword evidence="10" id="KW-0489">Methyltransferase</keyword>
<dbReference type="InterPro" id="IPR040442">
    <property type="entry name" value="Pyrv_kinase-like_dom_sf"/>
</dbReference>
<evidence type="ECO:0000256" key="3">
    <source>
        <dbReference type="ARBA" id="ARBA00022679"/>
    </source>
</evidence>
<dbReference type="UniPathway" id="UPA00241"/>
<dbReference type="GO" id="GO:0015937">
    <property type="term" value="P:coenzyme A biosynthetic process"/>
    <property type="evidence" value="ECO:0007669"/>
    <property type="project" value="UniProtKB-UniRule"/>
</dbReference>
<dbReference type="GO" id="GO:0008168">
    <property type="term" value="F:methyltransferase activity"/>
    <property type="evidence" value="ECO:0007669"/>
    <property type="project" value="UniProtKB-KW"/>
</dbReference>